<dbReference type="Gene3D" id="2.40.30.170">
    <property type="match status" value="1"/>
</dbReference>
<dbReference type="NCBIfam" id="TIGR01730">
    <property type="entry name" value="RND_mfp"/>
    <property type="match status" value="1"/>
</dbReference>
<evidence type="ECO:0000313" key="11">
    <source>
        <dbReference type="Proteomes" id="UP000515240"/>
    </source>
</evidence>
<feature type="coiled-coil region" evidence="4">
    <location>
        <begin position="144"/>
        <end position="171"/>
    </location>
</feature>
<keyword evidence="4" id="KW-0175">Coiled coil</keyword>
<dbReference type="GO" id="GO:1990281">
    <property type="term" value="C:efflux pump complex"/>
    <property type="evidence" value="ECO:0007669"/>
    <property type="project" value="TreeGrafter"/>
</dbReference>
<keyword evidence="3" id="KW-0813">Transport</keyword>
<feature type="domain" description="CusB-like beta-barrel" evidence="8">
    <location>
        <begin position="215"/>
        <end position="283"/>
    </location>
</feature>
<evidence type="ECO:0000259" key="8">
    <source>
        <dbReference type="Pfam" id="PF25954"/>
    </source>
</evidence>
<dbReference type="PROSITE" id="PS51257">
    <property type="entry name" value="PROKAR_LIPOPROTEIN"/>
    <property type="match status" value="1"/>
</dbReference>
<dbReference type="AlphaFoldDB" id="A0A7G5EFP3"/>
<accession>A0A7G5EFP3</accession>
<dbReference type="PANTHER" id="PTHR30469:SF15">
    <property type="entry name" value="HLYD FAMILY OF SECRETION PROTEINS"/>
    <property type="match status" value="1"/>
</dbReference>
<comment type="subcellular location">
    <subcellularLocation>
        <location evidence="1">Cell envelope</location>
    </subcellularLocation>
</comment>
<evidence type="ECO:0000256" key="5">
    <source>
        <dbReference type="SAM" id="MobiDB-lite"/>
    </source>
</evidence>
<dbReference type="Proteomes" id="UP000515240">
    <property type="component" value="Chromosome"/>
</dbReference>
<evidence type="ECO:0000256" key="1">
    <source>
        <dbReference type="ARBA" id="ARBA00004196"/>
    </source>
</evidence>
<feature type="signal peptide" evidence="6">
    <location>
        <begin position="1"/>
        <end position="23"/>
    </location>
</feature>
<dbReference type="Gene3D" id="1.10.287.470">
    <property type="entry name" value="Helix hairpin bin"/>
    <property type="match status" value="1"/>
</dbReference>
<keyword evidence="6" id="KW-0732">Signal</keyword>
<evidence type="ECO:0000256" key="3">
    <source>
        <dbReference type="ARBA" id="ARBA00022448"/>
    </source>
</evidence>
<feature type="region of interest" description="Disordered" evidence="5">
    <location>
        <begin position="379"/>
        <end position="406"/>
    </location>
</feature>
<dbReference type="PANTHER" id="PTHR30469">
    <property type="entry name" value="MULTIDRUG RESISTANCE PROTEIN MDTA"/>
    <property type="match status" value="1"/>
</dbReference>
<evidence type="ECO:0000259" key="7">
    <source>
        <dbReference type="Pfam" id="PF25917"/>
    </source>
</evidence>
<feature type="chain" id="PRO_5029021120" evidence="6">
    <location>
        <begin position="24"/>
        <end position="406"/>
    </location>
</feature>
<dbReference type="InterPro" id="IPR006143">
    <property type="entry name" value="RND_pump_MFP"/>
</dbReference>
<proteinExistence type="inferred from homology"/>
<dbReference type="InterPro" id="IPR058625">
    <property type="entry name" value="MdtA-like_BSH"/>
</dbReference>
<keyword evidence="11" id="KW-1185">Reference proteome</keyword>
<evidence type="ECO:0000256" key="6">
    <source>
        <dbReference type="SAM" id="SignalP"/>
    </source>
</evidence>
<dbReference type="SUPFAM" id="SSF111369">
    <property type="entry name" value="HlyD-like secretion proteins"/>
    <property type="match status" value="1"/>
</dbReference>
<comment type="similarity">
    <text evidence="2">Belongs to the membrane fusion protein (MFP) (TC 8.A.1) family.</text>
</comment>
<dbReference type="InterPro" id="IPR058627">
    <property type="entry name" value="MdtA-like_C"/>
</dbReference>
<dbReference type="Gene3D" id="2.40.50.100">
    <property type="match status" value="1"/>
</dbReference>
<sequence length="406" mass="42277">MFLPLRAPRAPAAVLWLSMAALATLTACSRQESPPEPIRAVKLQTVGAAPLQAQTAFAGDIRARTEAQLGFRVAGKVLSRNVELGQAIKPGQLLAQLDGADYALAAQGAQAQVQAATTQRDLEAANYRRFKELRDKNFISAAEMERHAAALKSAQAQLDQAKANAASQSNQTAYTRLVADVAGVVTAVNVEPGQVVSAGTPVLRVAKDGARDAVFAVPEDRIAQLKPGQPVQVKVWPEEQALGAHIREVAASADAATRTYQVKASLDAAPNDVLPRLGATVTVLPAERPAGADKAAEMIKLPLSALWDKAGSSQVWVFDPASSTVNPQAVAVARMDGNDAVIQSGLQAGQQVVIAGVHVLNAGQKVTVFQSKYAANAPAQTQTDAPVVNAPAAADSASPPPASKQQ</sequence>
<evidence type="ECO:0000256" key="4">
    <source>
        <dbReference type="SAM" id="Coils"/>
    </source>
</evidence>
<evidence type="ECO:0000259" key="9">
    <source>
        <dbReference type="Pfam" id="PF25967"/>
    </source>
</evidence>
<evidence type="ECO:0000313" key="10">
    <source>
        <dbReference type="EMBL" id="QMV72818.1"/>
    </source>
</evidence>
<dbReference type="EMBL" id="CP058554">
    <property type="protein sequence ID" value="QMV72818.1"/>
    <property type="molecule type" value="Genomic_DNA"/>
</dbReference>
<dbReference type="Gene3D" id="2.40.420.20">
    <property type="match status" value="1"/>
</dbReference>
<feature type="domain" description="Multidrug resistance protein MdtA-like barrel-sandwich hybrid" evidence="7">
    <location>
        <begin position="67"/>
        <end position="201"/>
    </location>
</feature>
<dbReference type="KEGG" id="cpis:HS961_08165"/>
<dbReference type="GO" id="GO:0015562">
    <property type="term" value="F:efflux transmembrane transporter activity"/>
    <property type="evidence" value="ECO:0007669"/>
    <property type="project" value="TreeGrafter"/>
</dbReference>
<gene>
    <name evidence="10" type="ORF">HS961_08165</name>
</gene>
<name>A0A7G5EFP3_9BURK</name>
<organism evidence="10 11">
    <name type="scientific">Comamonas piscis</name>
    <dbReference type="NCBI Taxonomy" id="1562974"/>
    <lineage>
        <taxon>Bacteria</taxon>
        <taxon>Pseudomonadati</taxon>
        <taxon>Pseudomonadota</taxon>
        <taxon>Betaproteobacteria</taxon>
        <taxon>Burkholderiales</taxon>
        <taxon>Comamonadaceae</taxon>
        <taxon>Comamonas</taxon>
    </lineage>
</organism>
<dbReference type="RefSeq" id="WP_182327227.1">
    <property type="nucleotide sequence ID" value="NZ_CP058554.1"/>
</dbReference>
<evidence type="ECO:0000256" key="2">
    <source>
        <dbReference type="ARBA" id="ARBA00009477"/>
    </source>
</evidence>
<reference evidence="10 11" key="1">
    <citation type="journal article" date="2020" name="G3 (Bethesda)">
        <title>CeMbio - The Caenorhabditis elegans Microbiome Resource.</title>
        <authorList>
            <person name="Dirksen P."/>
            <person name="Assie A."/>
            <person name="Zimmermann J."/>
            <person name="Zhang F."/>
            <person name="Tietje A.M."/>
            <person name="Marsh S.A."/>
            <person name="Felix M.A."/>
            <person name="Shapira M."/>
            <person name="Kaleta C."/>
            <person name="Schulenburg H."/>
            <person name="Samuel B."/>
        </authorList>
    </citation>
    <scope>NUCLEOTIDE SEQUENCE [LARGE SCALE GENOMIC DNA]</scope>
    <source>
        <strain evidence="10 11">BIGb0172</strain>
    </source>
</reference>
<protein>
    <submittedName>
        <fullName evidence="10">Efflux RND transporter periplasmic adaptor subunit</fullName>
    </submittedName>
</protein>
<dbReference type="InterPro" id="IPR058792">
    <property type="entry name" value="Beta-barrel_RND_2"/>
</dbReference>
<feature type="domain" description="Multidrug resistance protein MdtA-like C-terminal permuted SH3" evidence="9">
    <location>
        <begin position="301"/>
        <end position="357"/>
    </location>
</feature>
<dbReference type="Pfam" id="PF25954">
    <property type="entry name" value="Beta-barrel_RND_2"/>
    <property type="match status" value="1"/>
</dbReference>
<dbReference type="Pfam" id="PF25917">
    <property type="entry name" value="BSH_RND"/>
    <property type="match status" value="1"/>
</dbReference>
<dbReference type="Pfam" id="PF25967">
    <property type="entry name" value="RND-MFP_C"/>
    <property type="match status" value="1"/>
</dbReference>
<feature type="compositionally biased region" description="Low complexity" evidence="5">
    <location>
        <begin position="384"/>
        <end position="397"/>
    </location>
</feature>